<evidence type="ECO:0000313" key="1">
    <source>
        <dbReference type="EMBL" id="EAZ88312.1"/>
    </source>
</evidence>
<comment type="caution">
    <text evidence="1">The sequence shown here is derived from an EMBL/GenBank/DDBJ whole genome shotgun (WGS) entry which is preliminary data.</text>
</comment>
<dbReference type="Proteomes" id="UP000003781">
    <property type="component" value="Unassembled WGS sequence"/>
</dbReference>
<organism evidence="1 2">
    <name type="scientific">Crocosphaera chwakensis CCY0110</name>
    <dbReference type="NCBI Taxonomy" id="391612"/>
    <lineage>
        <taxon>Bacteria</taxon>
        <taxon>Bacillati</taxon>
        <taxon>Cyanobacteriota</taxon>
        <taxon>Cyanophyceae</taxon>
        <taxon>Oscillatoriophycideae</taxon>
        <taxon>Chroococcales</taxon>
        <taxon>Aphanothecaceae</taxon>
        <taxon>Crocosphaera</taxon>
        <taxon>Crocosphaera chwakensis</taxon>
    </lineage>
</organism>
<proteinExistence type="predicted"/>
<reference evidence="1 2" key="1">
    <citation type="submission" date="2007-03" db="EMBL/GenBank/DDBJ databases">
        <authorList>
            <person name="Stal L."/>
            <person name="Ferriera S."/>
            <person name="Johnson J."/>
            <person name="Kravitz S."/>
            <person name="Beeson K."/>
            <person name="Sutton G."/>
            <person name="Rogers Y.-H."/>
            <person name="Friedman R."/>
            <person name="Frazier M."/>
            <person name="Venter J.C."/>
        </authorList>
    </citation>
    <scope>NUCLEOTIDE SEQUENCE [LARGE SCALE GENOMIC DNA]</scope>
    <source>
        <strain evidence="1 2">CCY0110</strain>
    </source>
</reference>
<name>A3IYX2_9CHRO</name>
<dbReference type="RefSeq" id="WP_008278588.1">
    <property type="nucleotide sequence ID" value="NZ_AAXW01000090.1"/>
</dbReference>
<keyword evidence="2" id="KW-1185">Reference proteome</keyword>
<protein>
    <submittedName>
        <fullName evidence="1">Uncharacterized protein</fullName>
    </submittedName>
</protein>
<evidence type="ECO:0000313" key="2">
    <source>
        <dbReference type="Proteomes" id="UP000003781"/>
    </source>
</evidence>
<sequence length="202" mass="23576">MLIKNPCHYNCWQELIVAHSQVLYQAYVGFLKNDKAKILPYLIDQTGQFTLSRLVPVPQSINTWDRDSYPSNWFISNWGSLTDISEIKELETEKFYYVVFTINGLPIHWLKSLHAITQSSTLLFNFYQLKLEDSHPITPSSIPPNYYSSTLLLIDNQIGFSSVNGQNQNFVDCYPRYSHNFLNKLYYCLTQLKLNILKTTEE</sequence>
<gene>
    <name evidence="1" type="ORF">CY0110_14800</name>
</gene>
<dbReference type="EMBL" id="AAXW01000090">
    <property type="protein sequence ID" value="EAZ88312.1"/>
    <property type="molecule type" value="Genomic_DNA"/>
</dbReference>
<accession>A3IYX2</accession>
<dbReference type="AlphaFoldDB" id="A3IYX2"/>